<evidence type="ECO:0000313" key="2">
    <source>
        <dbReference type="Proteomes" id="UP000265520"/>
    </source>
</evidence>
<evidence type="ECO:0000313" key="1">
    <source>
        <dbReference type="EMBL" id="MCH95321.1"/>
    </source>
</evidence>
<name>A0A392N6F4_9FABA</name>
<dbReference type="Proteomes" id="UP000265520">
    <property type="component" value="Unassembled WGS sequence"/>
</dbReference>
<comment type="caution">
    <text evidence="1">The sequence shown here is derived from an EMBL/GenBank/DDBJ whole genome shotgun (WGS) entry which is preliminary data.</text>
</comment>
<proteinExistence type="predicted"/>
<sequence length="128" mass="14167">DILTRVDSICKKYDRYDVVKQNDSNISADDAFAKLYSVVEADIEVALQKAETASKEKNRASTVAINAEIRRTKARLLEEIPKLQRLAVKKVKGLSSQEFAARNDLVLSLPERIQAIPDGTPAVPKQTG</sequence>
<dbReference type="AlphaFoldDB" id="A0A392N6F4"/>
<organism evidence="1 2">
    <name type="scientific">Trifolium medium</name>
    <dbReference type="NCBI Taxonomy" id="97028"/>
    <lineage>
        <taxon>Eukaryota</taxon>
        <taxon>Viridiplantae</taxon>
        <taxon>Streptophyta</taxon>
        <taxon>Embryophyta</taxon>
        <taxon>Tracheophyta</taxon>
        <taxon>Spermatophyta</taxon>
        <taxon>Magnoliopsida</taxon>
        <taxon>eudicotyledons</taxon>
        <taxon>Gunneridae</taxon>
        <taxon>Pentapetalae</taxon>
        <taxon>rosids</taxon>
        <taxon>fabids</taxon>
        <taxon>Fabales</taxon>
        <taxon>Fabaceae</taxon>
        <taxon>Papilionoideae</taxon>
        <taxon>50 kb inversion clade</taxon>
        <taxon>NPAAA clade</taxon>
        <taxon>Hologalegina</taxon>
        <taxon>IRL clade</taxon>
        <taxon>Trifolieae</taxon>
        <taxon>Trifolium</taxon>
    </lineage>
</organism>
<reference evidence="1 2" key="1">
    <citation type="journal article" date="2018" name="Front. Plant Sci.">
        <title>Red Clover (Trifolium pratense) and Zigzag Clover (T. medium) - A Picture of Genomic Similarities and Differences.</title>
        <authorList>
            <person name="Dluhosova J."/>
            <person name="Istvanek J."/>
            <person name="Nedelnik J."/>
            <person name="Repkova J."/>
        </authorList>
    </citation>
    <scope>NUCLEOTIDE SEQUENCE [LARGE SCALE GENOMIC DNA]</scope>
    <source>
        <strain evidence="2">cv. 10/8</strain>
        <tissue evidence="1">Leaf</tissue>
    </source>
</reference>
<feature type="non-terminal residue" evidence="1">
    <location>
        <position position="128"/>
    </location>
</feature>
<keyword evidence="2" id="KW-1185">Reference proteome</keyword>
<feature type="non-terminal residue" evidence="1">
    <location>
        <position position="1"/>
    </location>
</feature>
<dbReference type="EMBL" id="LXQA010029550">
    <property type="protein sequence ID" value="MCH95321.1"/>
    <property type="molecule type" value="Genomic_DNA"/>
</dbReference>
<accession>A0A392N6F4</accession>
<protein>
    <submittedName>
        <fullName evidence="1">Syntaxin-71-like</fullName>
    </submittedName>
</protein>